<evidence type="ECO:0000313" key="2">
    <source>
        <dbReference type="Proteomes" id="UP000186922"/>
    </source>
</evidence>
<proteinExistence type="predicted"/>
<evidence type="ECO:0000313" key="1">
    <source>
        <dbReference type="EMBL" id="GAV08346.1"/>
    </source>
</evidence>
<dbReference type="AlphaFoldDB" id="A0A1D1W510"/>
<gene>
    <name evidence="1" type="primary">RvY_18056-1</name>
    <name evidence="1" type="synonym">RvY_18056.1</name>
    <name evidence="1" type="ORF">RvY_18056</name>
</gene>
<keyword evidence="2" id="KW-1185">Reference proteome</keyword>
<sequence>MYGWSCGASLQVDRGLQATVSWYECSSWRPDGWSYSFLREYASSGKNGRIISWISAVGYSAWEGVLASAKLSHLLQPGYVVFSSGPASNCASLTCKLFV</sequence>
<reference evidence="1 2" key="1">
    <citation type="journal article" date="2016" name="Nat. Commun.">
        <title>Extremotolerant tardigrade genome and improved radiotolerance of human cultured cells by tardigrade-unique protein.</title>
        <authorList>
            <person name="Hashimoto T."/>
            <person name="Horikawa D.D."/>
            <person name="Saito Y."/>
            <person name="Kuwahara H."/>
            <person name="Kozuka-Hata H."/>
            <person name="Shin-I T."/>
            <person name="Minakuchi Y."/>
            <person name="Ohishi K."/>
            <person name="Motoyama A."/>
            <person name="Aizu T."/>
            <person name="Enomoto A."/>
            <person name="Kondo K."/>
            <person name="Tanaka S."/>
            <person name="Hara Y."/>
            <person name="Koshikawa S."/>
            <person name="Sagara H."/>
            <person name="Miura T."/>
            <person name="Yokobori S."/>
            <person name="Miyagawa K."/>
            <person name="Suzuki Y."/>
            <person name="Kubo T."/>
            <person name="Oyama M."/>
            <person name="Kohara Y."/>
            <person name="Fujiyama A."/>
            <person name="Arakawa K."/>
            <person name="Katayama T."/>
            <person name="Toyoda A."/>
            <person name="Kunieda T."/>
        </authorList>
    </citation>
    <scope>NUCLEOTIDE SEQUENCE [LARGE SCALE GENOMIC DNA]</scope>
    <source>
        <strain evidence="1 2">YOKOZUNA-1</strain>
    </source>
</reference>
<accession>A0A1D1W510</accession>
<dbReference type="Proteomes" id="UP000186922">
    <property type="component" value="Unassembled WGS sequence"/>
</dbReference>
<name>A0A1D1W510_RAMVA</name>
<organism evidence="1 2">
    <name type="scientific">Ramazzottius varieornatus</name>
    <name type="common">Water bear</name>
    <name type="synonym">Tardigrade</name>
    <dbReference type="NCBI Taxonomy" id="947166"/>
    <lineage>
        <taxon>Eukaryota</taxon>
        <taxon>Metazoa</taxon>
        <taxon>Ecdysozoa</taxon>
        <taxon>Tardigrada</taxon>
        <taxon>Eutardigrada</taxon>
        <taxon>Parachela</taxon>
        <taxon>Hypsibioidea</taxon>
        <taxon>Ramazzottiidae</taxon>
        <taxon>Ramazzottius</taxon>
    </lineage>
</organism>
<dbReference type="EMBL" id="BDGG01000017">
    <property type="protein sequence ID" value="GAV08346.1"/>
    <property type="molecule type" value="Genomic_DNA"/>
</dbReference>
<comment type="caution">
    <text evidence="1">The sequence shown here is derived from an EMBL/GenBank/DDBJ whole genome shotgun (WGS) entry which is preliminary data.</text>
</comment>
<protein>
    <submittedName>
        <fullName evidence="1">Uncharacterized protein</fullName>
    </submittedName>
</protein>